<comment type="caution">
    <text evidence="2">The sequence shown here is derived from an EMBL/GenBank/DDBJ whole genome shotgun (WGS) entry which is preliminary data.</text>
</comment>
<dbReference type="HOGENOM" id="CLU_153788_1_2_11"/>
<keyword evidence="2" id="KW-0238">DNA-binding</keyword>
<sequence>MEIMAYIPTKVHRASRTIGEQLRIQRKLMGLTAQMVAERADITTVTLRRIEQGESVRTDVLFRVLRVLGMLDAVVTATDPYLTDVGRLRASEKLPKSVRIPKSEMGW</sequence>
<protein>
    <submittedName>
        <fullName evidence="2">DNA-binding helix-turn-helix protein</fullName>
    </submittedName>
</protein>
<dbReference type="Pfam" id="PF13560">
    <property type="entry name" value="HTH_31"/>
    <property type="match status" value="1"/>
</dbReference>
<evidence type="ECO:0000313" key="2">
    <source>
        <dbReference type="EMBL" id="ERT66603.1"/>
    </source>
</evidence>
<proteinExistence type="predicted"/>
<dbReference type="SUPFAM" id="SSF47413">
    <property type="entry name" value="lambda repressor-like DNA-binding domains"/>
    <property type="match status" value="1"/>
</dbReference>
<dbReference type="InterPro" id="IPR001387">
    <property type="entry name" value="Cro/C1-type_HTH"/>
</dbReference>
<feature type="domain" description="HTH cro/C1-type" evidence="1">
    <location>
        <begin position="22"/>
        <end position="74"/>
    </location>
</feature>
<gene>
    <name evidence="2" type="ORF">HMPREF0742_00979</name>
</gene>
<name>U7V750_9MICC</name>
<dbReference type="SMART" id="SM00530">
    <property type="entry name" value="HTH_XRE"/>
    <property type="match status" value="1"/>
</dbReference>
<dbReference type="Proteomes" id="UP000017174">
    <property type="component" value="Unassembled WGS sequence"/>
</dbReference>
<dbReference type="PROSITE" id="PS50943">
    <property type="entry name" value="HTH_CROC1"/>
    <property type="match status" value="1"/>
</dbReference>
<dbReference type="GO" id="GO:0003677">
    <property type="term" value="F:DNA binding"/>
    <property type="evidence" value="ECO:0007669"/>
    <property type="project" value="UniProtKB-KW"/>
</dbReference>
<dbReference type="PATRIC" id="fig|888019.4.peg.833"/>
<evidence type="ECO:0000259" key="1">
    <source>
        <dbReference type="PROSITE" id="PS50943"/>
    </source>
</evidence>
<dbReference type="CDD" id="cd00093">
    <property type="entry name" value="HTH_XRE"/>
    <property type="match status" value="1"/>
</dbReference>
<dbReference type="EMBL" id="AXZG01000034">
    <property type="protein sequence ID" value="ERT66603.1"/>
    <property type="molecule type" value="Genomic_DNA"/>
</dbReference>
<evidence type="ECO:0000313" key="3">
    <source>
        <dbReference type="Proteomes" id="UP000017174"/>
    </source>
</evidence>
<accession>U7V750</accession>
<dbReference type="AlphaFoldDB" id="U7V750"/>
<dbReference type="Gene3D" id="1.10.260.40">
    <property type="entry name" value="lambda repressor-like DNA-binding domains"/>
    <property type="match status" value="1"/>
</dbReference>
<organism evidence="2 3">
    <name type="scientific">Rothia aeria F0184</name>
    <dbReference type="NCBI Taxonomy" id="888019"/>
    <lineage>
        <taxon>Bacteria</taxon>
        <taxon>Bacillati</taxon>
        <taxon>Actinomycetota</taxon>
        <taxon>Actinomycetes</taxon>
        <taxon>Micrococcales</taxon>
        <taxon>Micrococcaceae</taxon>
        <taxon>Rothia</taxon>
    </lineage>
</organism>
<reference evidence="2 3" key="1">
    <citation type="submission" date="2013-08" db="EMBL/GenBank/DDBJ databases">
        <authorList>
            <person name="Weinstock G."/>
            <person name="Sodergren E."/>
            <person name="Wylie T."/>
            <person name="Fulton L."/>
            <person name="Fulton R."/>
            <person name="Fronick C."/>
            <person name="O'Laughlin M."/>
            <person name="Godfrey J."/>
            <person name="Miner T."/>
            <person name="Herter B."/>
            <person name="Appelbaum E."/>
            <person name="Cordes M."/>
            <person name="Lek S."/>
            <person name="Wollam A."/>
            <person name="Pepin K.H."/>
            <person name="Palsikar V.B."/>
            <person name="Mitreva M."/>
            <person name="Wilson R.K."/>
        </authorList>
    </citation>
    <scope>NUCLEOTIDE SEQUENCE [LARGE SCALE GENOMIC DNA]</scope>
    <source>
        <strain evidence="2 3">F0184</strain>
    </source>
</reference>
<dbReference type="InterPro" id="IPR010982">
    <property type="entry name" value="Lambda_DNA-bd_dom_sf"/>
</dbReference>